<dbReference type="AlphaFoldDB" id="A0A382DAJ5"/>
<evidence type="ECO:0008006" key="5">
    <source>
        <dbReference type="Google" id="ProtNLM"/>
    </source>
</evidence>
<dbReference type="Gene3D" id="4.10.640.10">
    <property type="entry name" value="Ribosomal protein S18"/>
    <property type="match status" value="1"/>
</dbReference>
<keyword evidence="3" id="KW-0687">Ribonucleoprotein</keyword>
<reference evidence="4" key="1">
    <citation type="submission" date="2018-05" db="EMBL/GenBank/DDBJ databases">
        <authorList>
            <person name="Lanie J.A."/>
            <person name="Ng W.-L."/>
            <person name="Kazmierczak K.M."/>
            <person name="Andrzejewski T.M."/>
            <person name="Davidsen T.M."/>
            <person name="Wayne K.J."/>
            <person name="Tettelin H."/>
            <person name="Glass J.I."/>
            <person name="Rusch D."/>
            <person name="Podicherti R."/>
            <person name="Tsui H.-C.T."/>
            <person name="Winkler M.E."/>
        </authorList>
    </citation>
    <scope>NUCLEOTIDE SEQUENCE</scope>
</reference>
<dbReference type="GO" id="GO:0003735">
    <property type="term" value="F:structural constituent of ribosome"/>
    <property type="evidence" value="ECO:0007669"/>
    <property type="project" value="InterPro"/>
</dbReference>
<name>A0A382DAJ5_9ZZZZ</name>
<dbReference type="InterPro" id="IPR001648">
    <property type="entry name" value="Ribosomal_bS18"/>
</dbReference>
<dbReference type="InterPro" id="IPR036870">
    <property type="entry name" value="Ribosomal_bS18_sf"/>
</dbReference>
<evidence type="ECO:0000313" key="4">
    <source>
        <dbReference type="EMBL" id="SVB35440.1"/>
    </source>
</evidence>
<accession>A0A382DAJ5</accession>
<dbReference type="NCBIfam" id="TIGR00165">
    <property type="entry name" value="S18"/>
    <property type="match status" value="1"/>
</dbReference>
<dbReference type="PRINTS" id="PR00974">
    <property type="entry name" value="RIBOSOMALS18"/>
</dbReference>
<sequence>MYKKYDYKDIGPLKKYLSEKGKITPRRISYISMKKQKELTVAIKRARYLALLPYSGK</sequence>
<gene>
    <name evidence="4" type="ORF">METZ01_LOCUS188294</name>
</gene>
<proteinExistence type="inferred from homology"/>
<dbReference type="PANTHER" id="PTHR13479:SF40">
    <property type="entry name" value="SMALL RIBOSOMAL SUBUNIT PROTEIN BS18M"/>
    <property type="match status" value="1"/>
</dbReference>
<organism evidence="4">
    <name type="scientific">marine metagenome</name>
    <dbReference type="NCBI Taxonomy" id="408172"/>
    <lineage>
        <taxon>unclassified sequences</taxon>
        <taxon>metagenomes</taxon>
        <taxon>ecological metagenomes</taxon>
    </lineage>
</organism>
<dbReference type="PANTHER" id="PTHR13479">
    <property type="entry name" value="30S RIBOSOMAL PROTEIN S18"/>
    <property type="match status" value="1"/>
</dbReference>
<evidence type="ECO:0000256" key="3">
    <source>
        <dbReference type="ARBA" id="ARBA00023274"/>
    </source>
</evidence>
<dbReference type="EMBL" id="UINC01038431">
    <property type="protein sequence ID" value="SVB35440.1"/>
    <property type="molecule type" value="Genomic_DNA"/>
</dbReference>
<evidence type="ECO:0000256" key="2">
    <source>
        <dbReference type="ARBA" id="ARBA00022980"/>
    </source>
</evidence>
<dbReference type="GO" id="GO:0022627">
    <property type="term" value="C:cytosolic small ribosomal subunit"/>
    <property type="evidence" value="ECO:0007669"/>
    <property type="project" value="TreeGrafter"/>
</dbReference>
<dbReference type="SUPFAM" id="SSF46911">
    <property type="entry name" value="Ribosomal protein S18"/>
    <property type="match status" value="1"/>
</dbReference>
<comment type="similarity">
    <text evidence="1">Belongs to the bacterial ribosomal protein bS18 family.</text>
</comment>
<evidence type="ECO:0000256" key="1">
    <source>
        <dbReference type="ARBA" id="ARBA00005589"/>
    </source>
</evidence>
<dbReference type="GO" id="GO:0070181">
    <property type="term" value="F:small ribosomal subunit rRNA binding"/>
    <property type="evidence" value="ECO:0007669"/>
    <property type="project" value="TreeGrafter"/>
</dbReference>
<dbReference type="GO" id="GO:0006412">
    <property type="term" value="P:translation"/>
    <property type="evidence" value="ECO:0007669"/>
    <property type="project" value="InterPro"/>
</dbReference>
<protein>
    <recommendedName>
        <fullName evidence="5">Ribosomal protein S18</fullName>
    </recommendedName>
</protein>
<keyword evidence="2" id="KW-0689">Ribosomal protein</keyword>
<dbReference type="HAMAP" id="MF_00270">
    <property type="entry name" value="Ribosomal_bS18"/>
    <property type="match status" value="1"/>
</dbReference>
<dbReference type="Pfam" id="PF01084">
    <property type="entry name" value="Ribosomal_S18"/>
    <property type="match status" value="1"/>
</dbReference>